<organism evidence="2 3">
    <name type="scientific">Solanum verrucosum</name>
    <dbReference type="NCBI Taxonomy" id="315347"/>
    <lineage>
        <taxon>Eukaryota</taxon>
        <taxon>Viridiplantae</taxon>
        <taxon>Streptophyta</taxon>
        <taxon>Embryophyta</taxon>
        <taxon>Tracheophyta</taxon>
        <taxon>Spermatophyta</taxon>
        <taxon>Magnoliopsida</taxon>
        <taxon>eudicotyledons</taxon>
        <taxon>Gunneridae</taxon>
        <taxon>Pentapetalae</taxon>
        <taxon>asterids</taxon>
        <taxon>lamiids</taxon>
        <taxon>Solanales</taxon>
        <taxon>Solanaceae</taxon>
        <taxon>Solanoideae</taxon>
        <taxon>Solaneae</taxon>
        <taxon>Solanum</taxon>
    </lineage>
</organism>
<feature type="compositionally biased region" description="Polar residues" evidence="1">
    <location>
        <begin position="22"/>
        <end position="50"/>
    </location>
</feature>
<dbReference type="EMBL" id="CP133619">
    <property type="protein sequence ID" value="WMV40563.1"/>
    <property type="molecule type" value="Genomic_DNA"/>
</dbReference>
<evidence type="ECO:0000313" key="3">
    <source>
        <dbReference type="Proteomes" id="UP001234989"/>
    </source>
</evidence>
<evidence type="ECO:0000256" key="1">
    <source>
        <dbReference type="SAM" id="MobiDB-lite"/>
    </source>
</evidence>
<protein>
    <submittedName>
        <fullName evidence="2">Uncharacterized protein</fullName>
    </submittedName>
</protein>
<feature type="compositionally biased region" description="Basic and acidic residues" evidence="1">
    <location>
        <begin position="51"/>
        <end position="62"/>
    </location>
</feature>
<reference evidence="2" key="1">
    <citation type="submission" date="2023-08" db="EMBL/GenBank/DDBJ databases">
        <title>A de novo genome assembly of Solanum verrucosum Schlechtendal, a Mexican diploid species geographically isolated from the other diploid A-genome species in potato relatives.</title>
        <authorList>
            <person name="Hosaka K."/>
        </authorList>
    </citation>
    <scope>NUCLEOTIDE SEQUENCE</scope>
    <source>
        <tissue evidence="2">Young leaves</tissue>
    </source>
</reference>
<name>A0AAF0ZJS8_SOLVR</name>
<evidence type="ECO:0000313" key="2">
    <source>
        <dbReference type="EMBL" id="WMV40563.1"/>
    </source>
</evidence>
<proteinExistence type="predicted"/>
<accession>A0AAF0ZJS8</accession>
<sequence>MRRKVRSLSDLYRRIPKCASSSVLANPQSPSINISATQASTGTEVATTDGASHKESVDRENACSDACMGSSASSNPTK</sequence>
<keyword evidence="3" id="KW-1185">Reference proteome</keyword>
<feature type="region of interest" description="Disordered" evidence="1">
    <location>
        <begin position="22"/>
        <end position="78"/>
    </location>
</feature>
<dbReference type="AlphaFoldDB" id="A0AAF0ZJS8"/>
<dbReference type="Proteomes" id="UP001234989">
    <property type="component" value="Chromosome 8"/>
</dbReference>
<gene>
    <name evidence="2" type="ORF">MTR67_033948</name>
</gene>